<accession>A0A318MRR8</accession>
<comment type="function">
    <text evidence="13">Plays a critical role in the incorporation of lipoproteins in the outer membrane after they are released by the LolA protein.</text>
</comment>
<dbReference type="InterPro" id="IPR029046">
    <property type="entry name" value="LolA/LolB/LppX"/>
</dbReference>
<comment type="subunit">
    <text evidence="3 13">Monomer.</text>
</comment>
<evidence type="ECO:0000256" key="10">
    <source>
        <dbReference type="ARBA" id="ARBA00023186"/>
    </source>
</evidence>
<name>A0A318MRR8_FRIPE</name>
<evidence type="ECO:0000256" key="12">
    <source>
        <dbReference type="ARBA" id="ARBA00023288"/>
    </source>
</evidence>
<evidence type="ECO:0000256" key="7">
    <source>
        <dbReference type="ARBA" id="ARBA00022927"/>
    </source>
</evidence>
<feature type="signal peptide" evidence="14">
    <location>
        <begin position="1"/>
        <end position="22"/>
    </location>
</feature>
<keyword evidence="8 13" id="KW-0472">Membrane</keyword>
<proteinExistence type="inferred from homology"/>
<dbReference type="GO" id="GO:0015031">
    <property type="term" value="P:protein transport"/>
    <property type="evidence" value="ECO:0007669"/>
    <property type="project" value="UniProtKB-KW"/>
</dbReference>
<dbReference type="GO" id="GO:0044874">
    <property type="term" value="P:lipoprotein localization to outer membrane"/>
    <property type="evidence" value="ECO:0007669"/>
    <property type="project" value="UniProtKB-UniRule"/>
</dbReference>
<dbReference type="EMBL" id="QGLM01000013">
    <property type="protein sequence ID" value="PXY95221.1"/>
    <property type="molecule type" value="Genomic_DNA"/>
</dbReference>
<evidence type="ECO:0000256" key="11">
    <source>
        <dbReference type="ARBA" id="ARBA00023237"/>
    </source>
</evidence>
<evidence type="ECO:0000256" key="6">
    <source>
        <dbReference type="ARBA" id="ARBA00022729"/>
    </source>
</evidence>
<evidence type="ECO:0000256" key="5">
    <source>
        <dbReference type="ARBA" id="ARBA00022448"/>
    </source>
</evidence>
<dbReference type="PROSITE" id="PS51257">
    <property type="entry name" value="PROKAR_LIPOPROTEIN"/>
    <property type="match status" value="1"/>
</dbReference>
<protein>
    <recommendedName>
        <fullName evidence="4 13">Outer-membrane lipoprotein LolB</fullName>
    </recommendedName>
</protein>
<reference evidence="15 16" key="1">
    <citation type="submission" date="2018-05" db="EMBL/GenBank/DDBJ databases">
        <title>Reference genomes for bee gut microbiota database.</title>
        <authorList>
            <person name="Ellegaard K.M."/>
        </authorList>
    </citation>
    <scope>NUCLEOTIDE SEQUENCE [LARGE SCALE GENOMIC DNA]</scope>
    <source>
        <strain evidence="15 16">ESL0167</strain>
    </source>
</reference>
<dbReference type="NCBIfam" id="TIGR00548">
    <property type="entry name" value="lolB"/>
    <property type="match status" value="1"/>
</dbReference>
<evidence type="ECO:0000256" key="9">
    <source>
        <dbReference type="ARBA" id="ARBA00023139"/>
    </source>
</evidence>
<dbReference type="SUPFAM" id="SSF89392">
    <property type="entry name" value="Prokaryotic lipoproteins and lipoprotein localization factors"/>
    <property type="match status" value="1"/>
</dbReference>
<organism evidence="15 16">
    <name type="scientific">Frischella perrara</name>
    <dbReference type="NCBI Taxonomy" id="1267021"/>
    <lineage>
        <taxon>Bacteria</taxon>
        <taxon>Pseudomonadati</taxon>
        <taxon>Pseudomonadota</taxon>
        <taxon>Gammaproteobacteria</taxon>
        <taxon>Orbales</taxon>
        <taxon>Orbaceae</taxon>
        <taxon>Frischella</taxon>
    </lineage>
</organism>
<dbReference type="CDD" id="cd16326">
    <property type="entry name" value="LolB"/>
    <property type="match status" value="1"/>
</dbReference>
<evidence type="ECO:0000256" key="8">
    <source>
        <dbReference type="ARBA" id="ARBA00023136"/>
    </source>
</evidence>
<dbReference type="GO" id="GO:0009279">
    <property type="term" value="C:cell outer membrane"/>
    <property type="evidence" value="ECO:0007669"/>
    <property type="project" value="UniProtKB-SubCell"/>
</dbReference>
<evidence type="ECO:0000256" key="1">
    <source>
        <dbReference type="ARBA" id="ARBA00004459"/>
    </source>
</evidence>
<comment type="similarity">
    <text evidence="2 13">Belongs to the LolB family.</text>
</comment>
<dbReference type="InterPro" id="IPR004565">
    <property type="entry name" value="OM_lipoprot_LolB"/>
</dbReference>
<comment type="subcellular location">
    <subcellularLocation>
        <location evidence="1 13">Cell outer membrane</location>
        <topology evidence="1 13">Lipid-anchor</topology>
    </subcellularLocation>
</comment>
<keyword evidence="9 13" id="KW-0564">Palmitate</keyword>
<evidence type="ECO:0000256" key="4">
    <source>
        <dbReference type="ARBA" id="ARBA00016202"/>
    </source>
</evidence>
<evidence type="ECO:0000256" key="14">
    <source>
        <dbReference type="SAM" id="SignalP"/>
    </source>
</evidence>
<evidence type="ECO:0000256" key="13">
    <source>
        <dbReference type="HAMAP-Rule" id="MF_00233"/>
    </source>
</evidence>
<dbReference type="Proteomes" id="UP000247838">
    <property type="component" value="Unassembled WGS sequence"/>
</dbReference>
<keyword evidence="6 13" id="KW-0732">Signal</keyword>
<keyword evidence="5 13" id="KW-0813">Transport</keyword>
<gene>
    <name evidence="13 15" type="primary">lolB</name>
    <name evidence="15" type="ORF">DKK76_05420</name>
</gene>
<keyword evidence="10 13" id="KW-0143">Chaperone</keyword>
<keyword evidence="11 13" id="KW-0998">Cell outer membrane</keyword>
<feature type="chain" id="PRO_5016333331" description="Outer-membrane lipoprotein LolB" evidence="14">
    <location>
        <begin position="23"/>
        <end position="211"/>
    </location>
</feature>
<sequence>MLNMKNPINLLFTLLLSCLITACSFTQNTPITENQSQLKLQRQNQLKHITAFQVTGSLSYFAEKSRYYGRFYLKQTSYNNYQLKLTTPIGTSIFSLNVTPSYAEYTDNNGKTFHDVNAEQLMKNITGMDMPLKTMTKWLIGYSNDLATDKFDNAGRLLNSKLLQANQTWDVSFNKYNKVRFSGSNIDLPTIIELNNSNNKLRLTISNWKLN</sequence>
<evidence type="ECO:0000256" key="3">
    <source>
        <dbReference type="ARBA" id="ARBA00011245"/>
    </source>
</evidence>
<dbReference type="AlphaFoldDB" id="A0A318MRR8"/>
<evidence type="ECO:0000256" key="2">
    <source>
        <dbReference type="ARBA" id="ARBA00009696"/>
    </source>
</evidence>
<dbReference type="HAMAP" id="MF_00233">
    <property type="entry name" value="LolB"/>
    <property type="match status" value="1"/>
</dbReference>
<evidence type="ECO:0000313" key="15">
    <source>
        <dbReference type="EMBL" id="PXY95221.1"/>
    </source>
</evidence>
<keyword evidence="7 13" id="KW-0653">Protein transport</keyword>
<evidence type="ECO:0000313" key="16">
    <source>
        <dbReference type="Proteomes" id="UP000247838"/>
    </source>
</evidence>
<keyword evidence="12 13" id="KW-0449">Lipoprotein</keyword>
<dbReference type="Gene3D" id="2.50.20.10">
    <property type="entry name" value="Lipoprotein localisation LolA/LolB/LppX"/>
    <property type="match status" value="1"/>
</dbReference>
<comment type="caution">
    <text evidence="15">The sequence shown here is derived from an EMBL/GenBank/DDBJ whole genome shotgun (WGS) entry which is preliminary data.</text>
</comment>
<dbReference type="Pfam" id="PF03550">
    <property type="entry name" value="LolB"/>
    <property type="match status" value="1"/>
</dbReference>